<feature type="region of interest" description="Disordered" evidence="1">
    <location>
        <begin position="153"/>
        <end position="193"/>
    </location>
</feature>
<accession>A0A8H7T1C8</accession>
<evidence type="ECO:0000256" key="1">
    <source>
        <dbReference type="SAM" id="MobiDB-lite"/>
    </source>
</evidence>
<sequence>MMSSNPDNIDEAEELHLSCTNSAVLETQDSTEEDASSYVMDSDGGQPNCQALCPTIHAEVKVIVDTSPSVQIHGEDPTYLSDSGSAPMDFDSEDDEQYQTAYDVLFSNRLCLDAAEEDIAPPLSVEVIPSVKYLVADKIGPSEVVPLRVENLPSSMPATDERTESVDSLKTANPHAGMSDQGPKLKPQAPKAAQKKSVSAVRIAEWRPTTKKDSFLPTYKNERFIIFFCEKENPRYSADDSHQARHVYLPDSLITDHSSTIVDLFFAKHNPTSQFDPNDTICWDPQISKTSKPYNEQSIYIPSLIAHQATQGNADALTLLQHPNKIWGAFLHWWRYVKDGEIAVIRCPWEKERALKIAGVMGAGAGYVDAVEKCVVREKKYADEREDVMWQNHTHPQWLYLFDRGRYDMLQQKGKLPVVRNV</sequence>
<gene>
    <name evidence="2" type="ORF">IFR04_015633</name>
</gene>
<dbReference type="EMBL" id="JAFJYH010000503">
    <property type="protein sequence ID" value="KAG4411226.1"/>
    <property type="molecule type" value="Genomic_DNA"/>
</dbReference>
<name>A0A8H7T1C8_9HELO</name>
<comment type="caution">
    <text evidence="2">The sequence shown here is derived from an EMBL/GenBank/DDBJ whole genome shotgun (WGS) entry which is preliminary data.</text>
</comment>
<keyword evidence="3" id="KW-1185">Reference proteome</keyword>
<proteinExistence type="predicted"/>
<evidence type="ECO:0000313" key="3">
    <source>
        <dbReference type="Proteomes" id="UP000664132"/>
    </source>
</evidence>
<reference evidence="2" key="1">
    <citation type="submission" date="2021-02" db="EMBL/GenBank/DDBJ databases">
        <title>Genome sequence Cadophora malorum strain M34.</title>
        <authorList>
            <person name="Stefanovic E."/>
            <person name="Vu D."/>
            <person name="Scully C."/>
            <person name="Dijksterhuis J."/>
            <person name="Roader J."/>
            <person name="Houbraken J."/>
        </authorList>
    </citation>
    <scope>NUCLEOTIDE SEQUENCE</scope>
    <source>
        <strain evidence="2">M34</strain>
    </source>
</reference>
<protein>
    <submittedName>
        <fullName evidence="2">Uncharacterized protein</fullName>
    </submittedName>
</protein>
<evidence type="ECO:0000313" key="2">
    <source>
        <dbReference type="EMBL" id="KAG4411226.1"/>
    </source>
</evidence>
<dbReference type="OrthoDB" id="10304916at2759"/>
<organism evidence="2 3">
    <name type="scientific">Cadophora malorum</name>
    <dbReference type="NCBI Taxonomy" id="108018"/>
    <lineage>
        <taxon>Eukaryota</taxon>
        <taxon>Fungi</taxon>
        <taxon>Dikarya</taxon>
        <taxon>Ascomycota</taxon>
        <taxon>Pezizomycotina</taxon>
        <taxon>Leotiomycetes</taxon>
        <taxon>Helotiales</taxon>
        <taxon>Ploettnerulaceae</taxon>
        <taxon>Cadophora</taxon>
    </lineage>
</organism>
<dbReference type="AlphaFoldDB" id="A0A8H7T1C8"/>
<dbReference type="Proteomes" id="UP000664132">
    <property type="component" value="Unassembled WGS sequence"/>
</dbReference>